<dbReference type="GO" id="GO:0008168">
    <property type="term" value="F:methyltransferase activity"/>
    <property type="evidence" value="ECO:0007669"/>
    <property type="project" value="UniProtKB-KW"/>
</dbReference>
<dbReference type="Pfam" id="PF06253">
    <property type="entry name" value="MTTB"/>
    <property type="match status" value="1"/>
</dbReference>
<organism evidence="4">
    <name type="scientific">uncultured Thiotrichaceae bacterium</name>
    <dbReference type="NCBI Taxonomy" id="298394"/>
    <lineage>
        <taxon>Bacteria</taxon>
        <taxon>Pseudomonadati</taxon>
        <taxon>Pseudomonadota</taxon>
        <taxon>Gammaproteobacteria</taxon>
        <taxon>Thiotrichales</taxon>
        <taxon>Thiotrichaceae</taxon>
        <taxon>environmental samples</taxon>
    </lineage>
</organism>
<name>A0A6S6RWK3_9GAMM</name>
<dbReference type="GO" id="GO:0015948">
    <property type="term" value="P:methanogenesis"/>
    <property type="evidence" value="ECO:0007669"/>
    <property type="project" value="InterPro"/>
</dbReference>
<sequence>MPGACRNFVFYGCDPKHDFELGGDKVYFGTGGAAVRTLDLDTHLYREATLRDLHDFTRLADYLGNVSWFTRCCVERMLRIFLILM</sequence>
<protein>
    <submittedName>
        <fullName evidence="4">Trimethylamine methyltransferase family protein</fullName>
    </submittedName>
</protein>
<keyword evidence="2 4" id="KW-0489">Methyltransferase</keyword>
<evidence type="ECO:0000313" key="4">
    <source>
        <dbReference type="EMBL" id="CAA6801340.1"/>
    </source>
</evidence>
<accession>A0A6S6RWK3</accession>
<gene>
    <name evidence="4" type="ORF">HELGO_WM70645</name>
</gene>
<evidence type="ECO:0000256" key="3">
    <source>
        <dbReference type="ARBA" id="ARBA00022679"/>
    </source>
</evidence>
<dbReference type="GO" id="GO:0032259">
    <property type="term" value="P:methylation"/>
    <property type="evidence" value="ECO:0007669"/>
    <property type="project" value="UniProtKB-KW"/>
</dbReference>
<dbReference type="AlphaFoldDB" id="A0A6S6RWK3"/>
<comment type="similarity">
    <text evidence="1">Belongs to the trimethylamine methyltransferase family.</text>
</comment>
<dbReference type="Gene3D" id="3.20.20.480">
    <property type="entry name" value="Trimethylamine methyltransferase-like"/>
    <property type="match status" value="1"/>
</dbReference>
<dbReference type="InterPro" id="IPR038601">
    <property type="entry name" value="MttB-like_sf"/>
</dbReference>
<dbReference type="EMBL" id="CACVAT010000032">
    <property type="protein sequence ID" value="CAA6801340.1"/>
    <property type="molecule type" value="Genomic_DNA"/>
</dbReference>
<dbReference type="InterPro" id="IPR010426">
    <property type="entry name" value="MTTB_MeTrfase"/>
</dbReference>
<proteinExistence type="inferred from homology"/>
<keyword evidence="3 4" id="KW-0808">Transferase</keyword>
<evidence type="ECO:0000256" key="1">
    <source>
        <dbReference type="ARBA" id="ARBA00007137"/>
    </source>
</evidence>
<evidence type="ECO:0000256" key="2">
    <source>
        <dbReference type="ARBA" id="ARBA00022603"/>
    </source>
</evidence>
<reference evidence="4" key="1">
    <citation type="submission" date="2020-01" db="EMBL/GenBank/DDBJ databases">
        <authorList>
            <person name="Meier V. D."/>
            <person name="Meier V D."/>
        </authorList>
    </citation>
    <scope>NUCLEOTIDE SEQUENCE</scope>
    <source>
        <strain evidence="4">HLG_WM_MAG_09</strain>
    </source>
</reference>